<comment type="pathway">
    <text evidence="2">Secondary metabolite biosynthesis.</text>
</comment>
<evidence type="ECO:0000256" key="9">
    <source>
        <dbReference type="PIRSR" id="PIRSR602401-1"/>
    </source>
</evidence>
<dbReference type="GeneID" id="36321967"/>
<evidence type="ECO:0000256" key="8">
    <source>
        <dbReference type="ARBA" id="ARBA00023033"/>
    </source>
</evidence>
<dbReference type="PANTHER" id="PTHR24305:SF166">
    <property type="entry name" value="CYTOCHROME P450 12A4, MITOCHONDRIAL-RELATED"/>
    <property type="match status" value="1"/>
</dbReference>
<evidence type="ECO:0000256" key="7">
    <source>
        <dbReference type="ARBA" id="ARBA00023004"/>
    </source>
</evidence>
<dbReference type="GO" id="GO:0005506">
    <property type="term" value="F:iron ion binding"/>
    <property type="evidence" value="ECO:0007669"/>
    <property type="project" value="InterPro"/>
</dbReference>
<evidence type="ECO:0000256" key="1">
    <source>
        <dbReference type="ARBA" id="ARBA00001971"/>
    </source>
</evidence>
<dbReference type="InterPro" id="IPR050121">
    <property type="entry name" value="Cytochrome_P450_monoxygenase"/>
</dbReference>
<dbReference type="STRING" id="670580.A0A1X6MZR2"/>
<dbReference type="CDD" id="cd11069">
    <property type="entry name" value="CYP_FUM15-like"/>
    <property type="match status" value="1"/>
</dbReference>
<dbReference type="OrthoDB" id="1470350at2759"/>
<dbReference type="RefSeq" id="XP_024338663.1">
    <property type="nucleotide sequence ID" value="XM_024477017.1"/>
</dbReference>
<comment type="cofactor">
    <cofactor evidence="1 9">
        <name>heme</name>
        <dbReference type="ChEBI" id="CHEBI:30413"/>
    </cofactor>
</comment>
<keyword evidence="10" id="KW-0732">Signal</keyword>
<dbReference type="EMBL" id="KZ110598">
    <property type="protein sequence ID" value="OSX61869.1"/>
    <property type="molecule type" value="Genomic_DNA"/>
</dbReference>
<dbReference type="Proteomes" id="UP000194127">
    <property type="component" value="Unassembled WGS sequence"/>
</dbReference>
<evidence type="ECO:0000313" key="12">
    <source>
        <dbReference type="Proteomes" id="UP000194127"/>
    </source>
</evidence>
<evidence type="ECO:0000313" key="11">
    <source>
        <dbReference type="EMBL" id="OSX61869.1"/>
    </source>
</evidence>
<dbReference type="PANTHER" id="PTHR24305">
    <property type="entry name" value="CYTOCHROME P450"/>
    <property type="match status" value="1"/>
</dbReference>
<feature type="signal peptide" evidence="10">
    <location>
        <begin position="1"/>
        <end position="30"/>
    </location>
</feature>
<dbReference type="GO" id="GO:0016705">
    <property type="term" value="F:oxidoreductase activity, acting on paired donors, with incorporation or reduction of molecular oxygen"/>
    <property type="evidence" value="ECO:0007669"/>
    <property type="project" value="InterPro"/>
</dbReference>
<feature type="binding site" description="axial binding residue" evidence="9">
    <location>
        <position position="530"/>
    </location>
    <ligand>
        <name>heme</name>
        <dbReference type="ChEBI" id="CHEBI:30413"/>
    </ligand>
    <ligandPart>
        <name>Fe</name>
        <dbReference type="ChEBI" id="CHEBI:18248"/>
    </ligandPart>
</feature>
<keyword evidence="4 9" id="KW-0349">Heme</keyword>
<comment type="similarity">
    <text evidence="3">Belongs to the cytochrome P450 family.</text>
</comment>
<dbReference type="GO" id="GO:0004497">
    <property type="term" value="F:monooxygenase activity"/>
    <property type="evidence" value="ECO:0007669"/>
    <property type="project" value="UniProtKB-KW"/>
</dbReference>
<proteinExistence type="inferred from homology"/>
<dbReference type="Pfam" id="PF00067">
    <property type="entry name" value="p450"/>
    <property type="match status" value="1"/>
</dbReference>
<evidence type="ECO:0000256" key="10">
    <source>
        <dbReference type="SAM" id="SignalP"/>
    </source>
</evidence>
<keyword evidence="5 9" id="KW-0479">Metal-binding</keyword>
<dbReference type="Gene3D" id="1.10.630.10">
    <property type="entry name" value="Cytochrome P450"/>
    <property type="match status" value="1"/>
</dbReference>
<keyword evidence="8" id="KW-0503">Monooxygenase</keyword>
<accession>A0A1X6MZR2</accession>
<name>A0A1X6MZR2_9APHY</name>
<evidence type="ECO:0000256" key="4">
    <source>
        <dbReference type="ARBA" id="ARBA00022617"/>
    </source>
</evidence>
<dbReference type="PRINTS" id="PR00463">
    <property type="entry name" value="EP450I"/>
</dbReference>
<evidence type="ECO:0000256" key="6">
    <source>
        <dbReference type="ARBA" id="ARBA00023002"/>
    </source>
</evidence>
<keyword evidence="7 9" id="KW-0408">Iron</keyword>
<evidence type="ECO:0000256" key="2">
    <source>
        <dbReference type="ARBA" id="ARBA00005179"/>
    </source>
</evidence>
<dbReference type="AlphaFoldDB" id="A0A1X6MZR2"/>
<evidence type="ECO:0008006" key="13">
    <source>
        <dbReference type="Google" id="ProtNLM"/>
    </source>
</evidence>
<feature type="chain" id="PRO_5010884923" description="Cytochrome P450" evidence="10">
    <location>
        <begin position="31"/>
        <end position="597"/>
    </location>
</feature>
<dbReference type="InterPro" id="IPR001128">
    <property type="entry name" value="Cyt_P450"/>
</dbReference>
<sequence length="597" mass="66879">MSVAHAGASVLLALVLWALVKRLTATKARAIDIAGPEKDHWLKGTRVDRNYHRIFQDGLEYNLQLTEKYGGAVRIHALLGVRTLIVAAEEQLYVSDPRALHHIVVKEQDVYEETDMFIMGNKLIFGEGLISTLGEQHRKQRKMLNPVFSLANMRDLLPTIQPIADQLCDLLVSKITAGEQEIDIVPWTSRGALEYICQAALGYTFDALNPEKTSEYAEALRRFSPTALRLILIRPFVPFFDHGLVPIKPLKEFRRIVEVMHRTCKGIYADKKSAIEGTLVDGSLKLNEPQGATGFRSRGRDIMSILLRANRPSNVRDMLTESELLGQMNTIIFAGFETTAIATSRLLYLLASRPDAQARLCREVRAAKMAHVGDSARWQDVNLSYDVLMGLPYLDALVRETLRVYPPTSILSRTTRKSTVLPLEFPVRSASGQEVTSVPLPENTTVIISILAANHNKEIWGEDASDWRPERWLTSTGERIRLGDGDNLPDGYVIVERSEEEDKVPGNRDGIKYPGVYASMMTFLGGGRACIGFKFAEMEMNQVLTTLLSTLHFSLPAEKEIYWKMNGLQVPVVRPPAGDGQTPQVPLKIRLVRDDDY</sequence>
<reference evidence="11 12" key="1">
    <citation type="submission" date="2017-04" db="EMBL/GenBank/DDBJ databases">
        <title>Genome Sequence of the Model Brown-Rot Fungus Postia placenta SB12.</title>
        <authorList>
            <consortium name="DOE Joint Genome Institute"/>
            <person name="Gaskell J."/>
            <person name="Kersten P."/>
            <person name="Larrondo L.F."/>
            <person name="Canessa P."/>
            <person name="Martinez D."/>
            <person name="Hibbett D."/>
            <person name="Schmoll M."/>
            <person name="Kubicek C.P."/>
            <person name="Martinez A.T."/>
            <person name="Yadav J."/>
            <person name="Master E."/>
            <person name="Magnuson J.K."/>
            <person name="James T."/>
            <person name="Yaver D."/>
            <person name="Berka R."/>
            <person name="Labutti K."/>
            <person name="Lipzen A."/>
            <person name="Aerts A."/>
            <person name="Barry K."/>
            <person name="Henrissat B."/>
            <person name="Blanchette R."/>
            <person name="Grigoriev I."/>
            <person name="Cullen D."/>
        </authorList>
    </citation>
    <scope>NUCLEOTIDE SEQUENCE [LARGE SCALE GENOMIC DNA]</scope>
    <source>
        <strain evidence="11 12">MAD-698-R-SB12</strain>
    </source>
</reference>
<evidence type="ECO:0000256" key="3">
    <source>
        <dbReference type="ARBA" id="ARBA00010617"/>
    </source>
</evidence>
<dbReference type="InterPro" id="IPR036396">
    <property type="entry name" value="Cyt_P450_sf"/>
</dbReference>
<keyword evidence="12" id="KW-1185">Reference proteome</keyword>
<dbReference type="InterPro" id="IPR002401">
    <property type="entry name" value="Cyt_P450_E_grp-I"/>
</dbReference>
<gene>
    <name evidence="11" type="ORF">POSPLADRAFT_1034368</name>
</gene>
<dbReference type="GO" id="GO:0020037">
    <property type="term" value="F:heme binding"/>
    <property type="evidence" value="ECO:0007669"/>
    <property type="project" value="InterPro"/>
</dbReference>
<dbReference type="SUPFAM" id="SSF48264">
    <property type="entry name" value="Cytochrome P450"/>
    <property type="match status" value="1"/>
</dbReference>
<keyword evidence="6" id="KW-0560">Oxidoreductase</keyword>
<organism evidence="11 12">
    <name type="scientific">Postia placenta MAD-698-R-SB12</name>
    <dbReference type="NCBI Taxonomy" id="670580"/>
    <lineage>
        <taxon>Eukaryota</taxon>
        <taxon>Fungi</taxon>
        <taxon>Dikarya</taxon>
        <taxon>Basidiomycota</taxon>
        <taxon>Agaricomycotina</taxon>
        <taxon>Agaricomycetes</taxon>
        <taxon>Polyporales</taxon>
        <taxon>Adustoporiaceae</taxon>
        <taxon>Rhodonia</taxon>
    </lineage>
</organism>
<evidence type="ECO:0000256" key="5">
    <source>
        <dbReference type="ARBA" id="ARBA00022723"/>
    </source>
</evidence>
<protein>
    <recommendedName>
        <fullName evidence="13">Cytochrome P450</fullName>
    </recommendedName>
</protein>